<feature type="transmembrane region" description="Helical" evidence="7">
    <location>
        <begin position="101"/>
        <end position="121"/>
    </location>
</feature>
<reference evidence="8" key="1">
    <citation type="submission" date="2021-08" db="EMBL/GenBank/DDBJ databases">
        <title>WGS assembly of Ceratopteris richardii.</title>
        <authorList>
            <person name="Marchant D.B."/>
            <person name="Chen G."/>
            <person name="Jenkins J."/>
            <person name="Shu S."/>
            <person name="Leebens-Mack J."/>
            <person name="Grimwood J."/>
            <person name="Schmutz J."/>
            <person name="Soltis P."/>
            <person name="Soltis D."/>
            <person name="Chen Z.-H."/>
        </authorList>
    </citation>
    <scope>NUCLEOTIDE SEQUENCE</scope>
    <source>
        <strain evidence="8">Whitten #5841</strain>
        <tissue evidence="8">Leaf</tissue>
    </source>
</reference>
<keyword evidence="9" id="KW-1185">Reference proteome</keyword>
<feature type="transmembrane region" description="Helical" evidence="7">
    <location>
        <begin position="65"/>
        <end position="81"/>
    </location>
</feature>
<evidence type="ECO:0000256" key="7">
    <source>
        <dbReference type="SAM" id="Phobius"/>
    </source>
</evidence>
<dbReference type="Pfam" id="PF00146">
    <property type="entry name" value="NADHdh"/>
    <property type="match status" value="1"/>
</dbReference>
<sequence>IFKDKIRFILCCSYLNLLISSLFVTILYIGAWKSSIPFVENFIQNISINYGIHESFDVLKLVPDIFTTLSKSYLFLFISILTRRTLPTVRIDQLLDLGWKFLLPIALGNLLLTTSFQILSIN</sequence>
<dbReference type="PANTHER" id="PTHR11432">
    <property type="entry name" value="NADH DEHYDROGENASE SUBUNIT 1"/>
    <property type="match status" value="1"/>
</dbReference>
<name>A0A8T2VCH4_CERRI</name>
<evidence type="ECO:0000256" key="6">
    <source>
        <dbReference type="RuleBase" id="RU000471"/>
    </source>
</evidence>
<evidence type="ECO:0000313" key="9">
    <source>
        <dbReference type="Proteomes" id="UP000825935"/>
    </source>
</evidence>
<dbReference type="EMBL" id="CM035406">
    <property type="protein sequence ID" value="KAH7446187.1"/>
    <property type="molecule type" value="Genomic_DNA"/>
</dbReference>
<evidence type="ECO:0000313" key="8">
    <source>
        <dbReference type="EMBL" id="KAH7446187.1"/>
    </source>
</evidence>
<comment type="subcellular location">
    <subcellularLocation>
        <location evidence="6">Cell membrane</location>
        <topology evidence="6">Multi-pass membrane protein</topology>
    </subcellularLocation>
    <subcellularLocation>
        <location evidence="1">Membrane</location>
        <topology evidence="1">Multi-pass membrane protein</topology>
    </subcellularLocation>
</comment>
<evidence type="ECO:0000256" key="4">
    <source>
        <dbReference type="ARBA" id="ARBA00022989"/>
    </source>
</evidence>
<evidence type="ECO:0000256" key="5">
    <source>
        <dbReference type="ARBA" id="ARBA00023136"/>
    </source>
</evidence>
<evidence type="ECO:0000256" key="3">
    <source>
        <dbReference type="ARBA" id="ARBA00022692"/>
    </source>
</evidence>
<organism evidence="8 9">
    <name type="scientific">Ceratopteris richardii</name>
    <name type="common">Triangle waterfern</name>
    <dbReference type="NCBI Taxonomy" id="49495"/>
    <lineage>
        <taxon>Eukaryota</taxon>
        <taxon>Viridiplantae</taxon>
        <taxon>Streptophyta</taxon>
        <taxon>Embryophyta</taxon>
        <taxon>Tracheophyta</taxon>
        <taxon>Polypodiopsida</taxon>
        <taxon>Polypodiidae</taxon>
        <taxon>Polypodiales</taxon>
        <taxon>Pteridineae</taxon>
        <taxon>Pteridaceae</taxon>
        <taxon>Parkerioideae</taxon>
        <taxon>Ceratopteris</taxon>
    </lineage>
</organism>
<evidence type="ECO:0000256" key="2">
    <source>
        <dbReference type="ARBA" id="ARBA00010535"/>
    </source>
</evidence>
<dbReference type="PANTHER" id="PTHR11432:SF3">
    <property type="entry name" value="NADH-UBIQUINONE OXIDOREDUCTASE CHAIN 1"/>
    <property type="match status" value="1"/>
</dbReference>
<dbReference type="GO" id="GO:0005886">
    <property type="term" value="C:plasma membrane"/>
    <property type="evidence" value="ECO:0007669"/>
    <property type="project" value="UniProtKB-SubCell"/>
</dbReference>
<comment type="caution">
    <text evidence="8">The sequence shown here is derived from an EMBL/GenBank/DDBJ whole genome shotgun (WGS) entry which is preliminary data.</text>
</comment>
<keyword evidence="4 7" id="KW-1133">Transmembrane helix</keyword>
<feature type="non-terminal residue" evidence="8">
    <location>
        <position position="1"/>
    </location>
</feature>
<gene>
    <name evidence="8" type="ORF">KP509_01G043900</name>
</gene>
<accession>A0A8T2VCH4</accession>
<dbReference type="GO" id="GO:0003954">
    <property type="term" value="F:NADH dehydrogenase activity"/>
    <property type="evidence" value="ECO:0007669"/>
    <property type="project" value="TreeGrafter"/>
</dbReference>
<dbReference type="GO" id="GO:0009060">
    <property type="term" value="P:aerobic respiration"/>
    <property type="evidence" value="ECO:0007669"/>
    <property type="project" value="TreeGrafter"/>
</dbReference>
<keyword evidence="6" id="KW-0520">NAD</keyword>
<comment type="similarity">
    <text evidence="2 6">Belongs to the complex I subunit 1 family.</text>
</comment>
<dbReference type="Proteomes" id="UP000825935">
    <property type="component" value="Chromosome 1"/>
</dbReference>
<protein>
    <recommendedName>
        <fullName evidence="10">NADH-plastoquinone oxidoreductase subunit 1</fullName>
    </recommendedName>
</protein>
<evidence type="ECO:0008006" key="10">
    <source>
        <dbReference type="Google" id="ProtNLM"/>
    </source>
</evidence>
<dbReference type="OrthoDB" id="531329at2759"/>
<evidence type="ECO:0000256" key="1">
    <source>
        <dbReference type="ARBA" id="ARBA00004141"/>
    </source>
</evidence>
<feature type="non-terminal residue" evidence="8">
    <location>
        <position position="122"/>
    </location>
</feature>
<dbReference type="AlphaFoldDB" id="A0A8T2VCH4"/>
<feature type="transmembrane region" description="Helical" evidence="7">
    <location>
        <begin position="7"/>
        <end position="31"/>
    </location>
</feature>
<keyword evidence="5 7" id="KW-0472">Membrane</keyword>
<keyword evidence="3 6" id="KW-0812">Transmembrane</keyword>
<proteinExistence type="inferred from homology"/>
<dbReference type="InterPro" id="IPR001694">
    <property type="entry name" value="NADH_UbQ_OxRdtase_su1/FPO"/>
</dbReference>